<organism evidence="4 5">
    <name type="scientific">Skeletonema marinoi</name>
    <dbReference type="NCBI Taxonomy" id="267567"/>
    <lineage>
        <taxon>Eukaryota</taxon>
        <taxon>Sar</taxon>
        <taxon>Stramenopiles</taxon>
        <taxon>Ochrophyta</taxon>
        <taxon>Bacillariophyta</taxon>
        <taxon>Coscinodiscophyceae</taxon>
        <taxon>Thalassiosirophycidae</taxon>
        <taxon>Thalassiosirales</taxon>
        <taxon>Skeletonemataceae</taxon>
        <taxon>Skeletonema</taxon>
        <taxon>Skeletonema marinoi-dohrnii complex</taxon>
    </lineage>
</organism>
<feature type="compositionally biased region" description="Low complexity" evidence="3">
    <location>
        <begin position="1"/>
        <end position="12"/>
    </location>
</feature>
<dbReference type="AlphaFoldDB" id="A0AAD9D6Z7"/>
<dbReference type="EMBL" id="JATAAI010000035">
    <property type="protein sequence ID" value="KAK1735103.1"/>
    <property type="molecule type" value="Genomic_DNA"/>
</dbReference>
<keyword evidence="2" id="KW-0677">Repeat</keyword>
<comment type="caution">
    <text evidence="4">The sequence shown here is derived from an EMBL/GenBank/DDBJ whole genome shotgun (WGS) entry which is preliminary data.</text>
</comment>
<keyword evidence="1" id="KW-0433">Leucine-rich repeat</keyword>
<dbReference type="SUPFAM" id="SSF52058">
    <property type="entry name" value="L domain-like"/>
    <property type="match status" value="1"/>
</dbReference>
<proteinExistence type="predicted"/>
<accession>A0AAD9D6Z7</accession>
<evidence type="ECO:0000256" key="3">
    <source>
        <dbReference type="SAM" id="MobiDB-lite"/>
    </source>
</evidence>
<gene>
    <name evidence="4" type="ORF">QTG54_014169</name>
</gene>
<evidence type="ECO:0000256" key="1">
    <source>
        <dbReference type="ARBA" id="ARBA00022614"/>
    </source>
</evidence>
<dbReference type="Gene3D" id="3.80.10.10">
    <property type="entry name" value="Ribonuclease Inhibitor"/>
    <property type="match status" value="1"/>
</dbReference>
<keyword evidence="5" id="KW-1185">Reference proteome</keyword>
<dbReference type="InterPro" id="IPR032675">
    <property type="entry name" value="LRR_dom_sf"/>
</dbReference>
<evidence type="ECO:0000313" key="5">
    <source>
        <dbReference type="Proteomes" id="UP001224775"/>
    </source>
</evidence>
<dbReference type="InterPro" id="IPR050216">
    <property type="entry name" value="LRR_domain-containing"/>
</dbReference>
<protein>
    <submittedName>
        <fullName evidence="4">Uncharacterized protein</fullName>
    </submittedName>
</protein>
<evidence type="ECO:0000256" key="2">
    <source>
        <dbReference type="ARBA" id="ARBA00022737"/>
    </source>
</evidence>
<name>A0AAD9D6Z7_9STRA</name>
<dbReference type="Proteomes" id="UP001224775">
    <property type="component" value="Unassembled WGS sequence"/>
</dbReference>
<dbReference type="PANTHER" id="PTHR48051:SF1">
    <property type="entry name" value="RAS SUPPRESSOR PROTEIN 1"/>
    <property type="match status" value="1"/>
</dbReference>
<dbReference type="PANTHER" id="PTHR48051">
    <property type="match status" value="1"/>
</dbReference>
<dbReference type="GO" id="GO:0005737">
    <property type="term" value="C:cytoplasm"/>
    <property type="evidence" value="ECO:0007669"/>
    <property type="project" value="TreeGrafter"/>
</dbReference>
<reference evidence="4" key="1">
    <citation type="submission" date="2023-06" db="EMBL/GenBank/DDBJ databases">
        <title>Survivors Of The Sea: Transcriptome response of Skeletonema marinoi to long-term dormancy.</title>
        <authorList>
            <person name="Pinder M.I.M."/>
            <person name="Kourtchenko O."/>
            <person name="Robertson E.K."/>
            <person name="Larsson T."/>
            <person name="Maumus F."/>
            <person name="Osuna-Cruz C.M."/>
            <person name="Vancaester E."/>
            <person name="Stenow R."/>
            <person name="Vandepoele K."/>
            <person name="Ploug H."/>
            <person name="Bruchert V."/>
            <person name="Godhe A."/>
            <person name="Topel M."/>
        </authorList>
    </citation>
    <scope>NUCLEOTIDE SEQUENCE</scope>
    <source>
        <strain evidence="4">R05AC</strain>
    </source>
</reference>
<sequence length="378" mass="43019">MASSSSSAMNSSSHHRPGIQSAKFKHHSSAWLVHELLKRTDTTNGDVSLFHYPMTQVPYITMEEMQQAFDELASFDGNQEMPPEYVERAQAEARSRIHRIQFCWYQFPQFPTLTDAYVNIQHVDIRQNASLTSIDSIITQLPNLTSFNLSDCPNVRTLAPLASVALSENDATNGEYDSSRRHNSLALKHLWVRGCSLSNMTNEEWANVFEALAGSSGPLERLTLSRNNISYLHGNIGKVTSLTYLFLEDNSACGSNGFVIPGEIGSLHNLRFASLCGNNIMKLPRQVAHLNPNCDVYLHRNPNLRYPPPQYQMSIKMMRHFFHQERMKIFRGSVLLIPHLTRARWRALERLYQPGGSGYFGCKERFEETVRRTSITYS</sequence>
<evidence type="ECO:0000313" key="4">
    <source>
        <dbReference type="EMBL" id="KAK1735103.1"/>
    </source>
</evidence>
<feature type="region of interest" description="Disordered" evidence="3">
    <location>
        <begin position="1"/>
        <end position="20"/>
    </location>
</feature>